<evidence type="ECO:0000313" key="3">
    <source>
        <dbReference type="EMBL" id="KAJ7735151.1"/>
    </source>
</evidence>
<keyword evidence="4" id="KW-1185">Reference proteome</keyword>
<evidence type="ECO:0000313" key="4">
    <source>
        <dbReference type="Proteomes" id="UP001215598"/>
    </source>
</evidence>
<organism evidence="3 4">
    <name type="scientific">Mycena metata</name>
    <dbReference type="NCBI Taxonomy" id="1033252"/>
    <lineage>
        <taxon>Eukaryota</taxon>
        <taxon>Fungi</taxon>
        <taxon>Dikarya</taxon>
        <taxon>Basidiomycota</taxon>
        <taxon>Agaricomycotina</taxon>
        <taxon>Agaricomycetes</taxon>
        <taxon>Agaricomycetidae</taxon>
        <taxon>Agaricales</taxon>
        <taxon>Marasmiineae</taxon>
        <taxon>Mycenaceae</taxon>
        <taxon>Mycena</taxon>
    </lineage>
</organism>
<dbReference type="EMBL" id="JARKIB010000128">
    <property type="protein sequence ID" value="KAJ7735151.1"/>
    <property type="molecule type" value="Genomic_DNA"/>
</dbReference>
<name>A0AAD7I4W4_9AGAR</name>
<keyword evidence="1" id="KW-0863">Zinc-finger</keyword>
<comment type="caution">
    <text evidence="3">The sequence shown here is derived from an EMBL/GenBank/DDBJ whole genome shotgun (WGS) entry which is preliminary data.</text>
</comment>
<proteinExistence type="predicted"/>
<evidence type="ECO:0000256" key="1">
    <source>
        <dbReference type="PROSITE-ProRule" id="PRU00325"/>
    </source>
</evidence>
<dbReference type="AlphaFoldDB" id="A0AAD7I4W4"/>
<dbReference type="GO" id="GO:0008270">
    <property type="term" value="F:zinc ion binding"/>
    <property type="evidence" value="ECO:0007669"/>
    <property type="project" value="UniProtKB-KW"/>
</dbReference>
<gene>
    <name evidence="3" type="ORF">B0H16DRAFT_1231153</name>
</gene>
<protein>
    <recommendedName>
        <fullName evidence="2">SWIM-type domain-containing protein</fullName>
    </recommendedName>
</protein>
<keyword evidence="1" id="KW-0862">Zinc</keyword>
<feature type="domain" description="SWIM-type" evidence="2">
    <location>
        <begin position="25"/>
        <end position="58"/>
    </location>
</feature>
<reference evidence="3" key="1">
    <citation type="submission" date="2023-03" db="EMBL/GenBank/DDBJ databases">
        <title>Massive genome expansion in bonnet fungi (Mycena s.s.) driven by repeated elements and novel gene families across ecological guilds.</title>
        <authorList>
            <consortium name="Lawrence Berkeley National Laboratory"/>
            <person name="Harder C.B."/>
            <person name="Miyauchi S."/>
            <person name="Viragh M."/>
            <person name="Kuo A."/>
            <person name="Thoen E."/>
            <person name="Andreopoulos B."/>
            <person name="Lu D."/>
            <person name="Skrede I."/>
            <person name="Drula E."/>
            <person name="Henrissat B."/>
            <person name="Morin E."/>
            <person name="Kohler A."/>
            <person name="Barry K."/>
            <person name="LaButti K."/>
            <person name="Morin E."/>
            <person name="Salamov A."/>
            <person name="Lipzen A."/>
            <person name="Mereny Z."/>
            <person name="Hegedus B."/>
            <person name="Baldrian P."/>
            <person name="Stursova M."/>
            <person name="Weitz H."/>
            <person name="Taylor A."/>
            <person name="Grigoriev I.V."/>
            <person name="Nagy L.G."/>
            <person name="Martin F."/>
            <person name="Kauserud H."/>
        </authorList>
    </citation>
    <scope>NUCLEOTIDE SEQUENCE</scope>
    <source>
        <strain evidence="3">CBHHK182m</strain>
    </source>
</reference>
<evidence type="ECO:0000259" key="2">
    <source>
        <dbReference type="PROSITE" id="PS50966"/>
    </source>
</evidence>
<feature type="non-terminal residue" evidence="3">
    <location>
        <position position="1"/>
    </location>
</feature>
<feature type="non-terminal residue" evidence="3">
    <location>
        <position position="80"/>
    </location>
</feature>
<dbReference type="PROSITE" id="PS50966">
    <property type="entry name" value="ZF_SWIM"/>
    <property type="match status" value="1"/>
</dbReference>
<accession>A0AAD7I4W4</accession>
<dbReference type="InterPro" id="IPR007527">
    <property type="entry name" value="Znf_SWIM"/>
</dbReference>
<keyword evidence="1" id="KW-0479">Metal-binding</keyword>
<dbReference type="Proteomes" id="UP001215598">
    <property type="component" value="Unassembled WGS sequence"/>
</dbReference>
<sequence length="80" mass="9477">FQKQFKTMWVKLEKLTLSVDADRKYITRVDLWTCTCKSQPLNSCHLCKHLVDAVGHPPPKFWTQVTRRRTLPLYRHPALV</sequence>